<evidence type="ECO:0000259" key="2">
    <source>
        <dbReference type="PROSITE" id="PS51294"/>
    </source>
</evidence>
<dbReference type="InterPro" id="IPR001005">
    <property type="entry name" value="SANT/Myb"/>
</dbReference>
<gene>
    <name evidence="3" type="ORF">M9Y10_010654</name>
</gene>
<comment type="caution">
    <text evidence="3">The sequence shown here is derived from an EMBL/GenBank/DDBJ whole genome shotgun (WGS) entry which is preliminary data.</text>
</comment>
<dbReference type="InterPro" id="IPR050560">
    <property type="entry name" value="MYB_TF"/>
</dbReference>
<dbReference type="CDD" id="cd00167">
    <property type="entry name" value="SANT"/>
    <property type="match status" value="2"/>
</dbReference>
<dbReference type="SUPFAM" id="SSF46689">
    <property type="entry name" value="Homeodomain-like"/>
    <property type="match status" value="1"/>
</dbReference>
<dbReference type="Pfam" id="PF00249">
    <property type="entry name" value="Myb_DNA-binding"/>
    <property type="match status" value="2"/>
</dbReference>
<name>A0ABR2IM94_9EUKA</name>
<dbReference type="PANTHER" id="PTHR45614">
    <property type="entry name" value="MYB PROTEIN-RELATED"/>
    <property type="match status" value="1"/>
</dbReference>
<evidence type="ECO:0000313" key="3">
    <source>
        <dbReference type="EMBL" id="KAK8865121.1"/>
    </source>
</evidence>
<feature type="domain" description="Myb-like" evidence="1">
    <location>
        <begin position="107"/>
        <end position="157"/>
    </location>
</feature>
<feature type="domain" description="HTH myb-type" evidence="2">
    <location>
        <begin position="107"/>
        <end position="161"/>
    </location>
</feature>
<dbReference type="PROSITE" id="PS50090">
    <property type="entry name" value="MYB_LIKE"/>
    <property type="match status" value="2"/>
</dbReference>
<feature type="domain" description="Myb-like" evidence="1">
    <location>
        <begin position="47"/>
        <end position="106"/>
    </location>
</feature>
<protein>
    <recommendedName>
        <fullName evidence="5">Myb-like DNA-binding domain containing protein</fullName>
    </recommendedName>
</protein>
<organism evidence="3 4">
    <name type="scientific">Tritrichomonas musculus</name>
    <dbReference type="NCBI Taxonomy" id="1915356"/>
    <lineage>
        <taxon>Eukaryota</taxon>
        <taxon>Metamonada</taxon>
        <taxon>Parabasalia</taxon>
        <taxon>Tritrichomonadida</taxon>
        <taxon>Tritrichomonadidae</taxon>
        <taxon>Tritrichomonas</taxon>
    </lineage>
</organism>
<dbReference type="SMART" id="SM00717">
    <property type="entry name" value="SANT"/>
    <property type="match status" value="2"/>
</dbReference>
<dbReference type="Gene3D" id="1.10.10.60">
    <property type="entry name" value="Homeodomain-like"/>
    <property type="match status" value="2"/>
</dbReference>
<dbReference type="InterPro" id="IPR017930">
    <property type="entry name" value="Myb_dom"/>
</dbReference>
<dbReference type="Proteomes" id="UP001470230">
    <property type="component" value="Unassembled WGS sequence"/>
</dbReference>
<proteinExistence type="predicted"/>
<dbReference type="InterPro" id="IPR009057">
    <property type="entry name" value="Homeodomain-like_sf"/>
</dbReference>
<dbReference type="PANTHER" id="PTHR45614:SF253">
    <property type="entry name" value="CHROMOSOME UNDETERMINED SCAFFOLD_38, WHOLE GENOME SHOTGUN SEQUENCE"/>
    <property type="match status" value="1"/>
</dbReference>
<accession>A0ABR2IM94</accession>
<evidence type="ECO:0000259" key="1">
    <source>
        <dbReference type="PROSITE" id="PS50090"/>
    </source>
</evidence>
<dbReference type="PROSITE" id="PS51294">
    <property type="entry name" value="HTH_MYB"/>
    <property type="match status" value="1"/>
</dbReference>
<dbReference type="EMBL" id="JAPFFF010000016">
    <property type="protein sequence ID" value="KAK8865121.1"/>
    <property type="molecule type" value="Genomic_DNA"/>
</dbReference>
<keyword evidence="4" id="KW-1185">Reference proteome</keyword>
<evidence type="ECO:0008006" key="5">
    <source>
        <dbReference type="Google" id="ProtNLM"/>
    </source>
</evidence>
<sequence length="181" mass="21763">MLNNITPCNNFINVINIYYIKTDPNYQTSNTFLYPAIPSYDVNQTNRIHHFKNKFNTEEDEILAEIVNDILKKQPDISKINWCEIAKQMNTGKNARQCHDRWLNYLSPSVDNGPWTEEEENLLIQKYNEMGPKWKKISSFFKSRTDTNLKNRWKLMQRRKRKEIKKAIMLNNNNFRTLYHK</sequence>
<evidence type="ECO:0000313" key="4">
    <source>
        <dbReference type="Proteomes" id="UP001470230"/>
    </source>
</evidence>
<reference evidence="3 4" key="1">
    <citation type="submission" date="2024-04" db="EMBL/GenBank/DDBJ databases">
        <title>Tritrichomonas musculus Genome.</title>
        <authorList>
            <person name="Alves-Ferreira E."/>
            <person name="Grigg M."/>
            <person name="Lorenzi H."/>
            <person name="Galac M."/>
        </authorList>
    </citation>
    <scope>NUCLEOTIDE SEQUENCE [LARGE SCALE GENOMIC DNA]</scope>
    <source>
        <strain evidence="3 4">EAF2021</strain>
    </source>
</reference>